<gene>
    <name evidence="2" type="ORF">HYC85_004089</name>
</gene>
<dbReference type="EMBL" id="JACBKZ010000002">
    <property type="protein sequence ID" value="KAF5956864.1"/>
    <property type="molecule type" value="Genomic_DNA"/>
</dbReference>
<feature type="region of interest" description="Disordered" evidence="1">
    <location>
        <begin position="38"/>
        <end position="64"/>
    </location>
</feature>
<sequence length="64" mass="7175">MPNMYMLIMSNNFTRRYGKFSTMLCSVISVCHGETMQNQNPHVIPSNSKQVPNPSKSNDIALNG</sequence>
<reference evidence="3" key="1">
    <citation type="journal article" date="2020" name="Nat. Commun.">
        <title>Genome assembly of wild tea tree DASZ reveals pedigree and selection history of tea varieties.</title>
        <authorList>
            <person name="Zhang W."/>
            <person name="Zhang Y."/>
            <person name="Qiu H."/>
            <person name="Guo Y."/>
            <person name="Wan H."/>
            <person name="Zhang X."/>
            <person name="Scossa F."/>
            <person name="Alseekh S."/>
            <person name="Zhang Q."/>
            <person name="Wang P."/>
            <person name="Xu L."/>
            <person name="Schmidt M.H."/>
            <person name="Jia X."/>
            <person name="Li D."/>
            <person name="Zhu A."/>
            <person name="Guo F."/>
            <person name="Chen W."/>
            <person name="Ni D."/>
            <person name="Usadel B."/>
            <person name="Fernie A.R."/>
            <person name="Wen W."/>
        </authorList>
    </citation>
    <scope>NUCLEOTIDE SEQUENCE [LARGE SCALE GENOMIC DNA]</scope>
    <source>
        <strain evidence="3">cv. G240</strain>
    </source>
</reference>
<evidence type="ECO:0000313" key="2">
    <source>
        <dbReference type="EMBL" id="KAF5956864.1"/>
    </source>
</evidence>
<organism evidence="2 3">
    <name type="scientific">Camellia sinensis</name>
    <name type="common">Tea plant</name>
    <name type="synonym">Thea sinensis</name>
    <dbReference type="NCBI Taxonomy" id="4442"/>
    <lineage>
        <taxon>Eukaryota</taxon>
        <taxon>Viridiplantae</taxon>
        <taxon>Streptophyta</taxon>
        <taxon>Embryophyta</taxon>
        <taxon>Tracheophyta</taxon>
        <taxon>Spermatophyta</taxon>
        <taxon>Magnoliopsida</taxon>
        <taxon>eudicotyledons</taxon>
        <taxon>Gunneridae</taxon>
        <taxon>Pentapetalae</taxon>
        <taxon>asterids</taxon>
        <taxon>Ericales</taxon>
        <taxon>Theaceae</taxon>
        <taxon>Camellia</taxon>
    </lineage>
</organism>
<dbReference type="Proteomes" id="UP000593564">
    <property type="component" value="Unassembled WGS sequence"/>
</dbReference>
<dbReference type="AlphaFoldDB" id="A0A7J7HXN1"/>
<reference evidence="2 3" key="2">
    <citation type="submission" date="2020-07" db="EMBL/GenBank/DDBJ databases">
        <title>Genome assembly of wild tea tree DASZ reveals pedigree and selection history of tea varieties.</title>
        <authorList>
            <person name="Zhang W."/>
        </authorList>
    </citation>
    <scope>NUCLEOTIDE SEQUENCE [LARGE SCALE GENOMIC DNA]</scope>
    <source>
        <strain evidence="3">cv. G240</strain>
        <tissue evidence="2">Leaf</tissue>
    </source>
</reference>
<accession>A0A7J7HXN1</accession>
<protein>
    <submittedName>
        <fullName evidence="2">Uncharacterized protein</fullName>
    </submittedName>
</protein>
<proteinExistence type="predicted"/>
<evidence type="ECO:0000256" key="1">
    <source>
        <dbReference type="SAM" id="MobiDB-lite"/>
    </source>
</evidence>
<evidence type="ECO:0000313" key="3">
    <source>
        <dbReference type="Proteomes" id="UP000593564"/>
    </source>
</evidence>
<name>A0A7J7HXN1_CAMSI</name>
<keyword evidence="3" id="KW-1185">Reference proteome</keyword>
<comment type="caution">
    <text evidence="2">The sequence shown here is derived from an EMBL/GenBank/DDBJ whole genome shotgun (WGS) entry which is preliminary data.</text>
</comment>